<proteinExistence type="predicted"/>
<feature type="chain" id="PRO_5028969508" evidence="2">
    <location>
        <begin position="20"/>
        <end position="262"/>
    </location>
</feature>
<protein>
    <submittedName>
        <fullName evidence="4">Uncharacterized protein</fullName>
    </submittedName>
</protein>
<sequence>MTTLASIFIVSLLFHQISAETESGEVFHDTCAEFNNTDFDDVQLYHFGKHNGVKSSFTDPFFDAVCKFGITHDIDIHCPDGLNDEKKRDCICDKTVGSLQKHHAGTIIMLFVEETLGRYNQHVCNYTAFNRSPLFLQVFAGGVDVNEFALVSLASPAGHASFQIRKEHFKEHFLTVLNMVRTVFNSNLVHYNTARKNEDIDYETITKSFQAVQAHVEESGTPVAYVHLGLGIVLMIVAMLVGYITTDQSVLIKFEVTEIKSD</sequence>
<keyword evidence="1" id="KW-0472">Membrane</keyword>
<evidence type="ECO:0000313" key="4">
    <source>
        <dbReference type="WBParaSite" id="Pan_g7234.t1"/>
    </source>
</evidence>
<reference evidence="3" key="1">
    <citation type="journal article" date="2013" name="Genetics">
        <title>The draft genome and transcriptome of Panagrellus redivivus are shaped by the harsh demands of a free-living lifestyle.</title>
        <authorList>
            <person name="Srinivasan J."/>
            <person name="Dillman A.R."/>
            <person name="Macchietto M.G."/>
            <person name="Heikkinen L."/>
            <person name="Lakso M."/>
            <person name="Fracchia K.M."/>
            <person name="Antoshechkin I."/>
            <person name="Mortazavi A."/>
            <person name="Wong G."/>
            <person name="Sternberg P.W."/>
        </authorList>
    </citation>
    <scope>NUCLEOTIDE SEQUENCE [LARGE SCALE GENOMIC DNA]</scope>
    <source>
        <strain evidence="3">MT8872</strain>
    </source>
</reference>
<feature type="signal peptide" evidence="2">
    <location>
        <begin position="1"/>
        <end position="19"/>
    </location>
</feature>
<dbReference type="Proteomes" id="UP000492821">
    <property type="component" value="Unassembled WGS sequence"/>
</dbReference>
<dbReference type="AlphaFoldDB" id="A0A7E4W829"/>
<keyword evidence="2" id="KW-0732">Signal</keyword>
<dbReference type="WBParaSite" id="Pan_g7234.t1">
    <property type="protein sequence ID" value="Pan_g7234.t1"/>
    <property type="gene ID" value="Pan_g7234"/>
</dbReference>
<keyword evidence="1" id="KW-1133">Transmembrane helix</keyword>
<name>A0A7E4W829_PANRE</name>
<reference evidence="4" key="2">
    <citation type="submission" date="2020-10" db="UniProtKB">
        <authorList>
            <consortium name="WormBaseParasite"/>
        </authorList>
    </citation>
    <scope>IDENTIFICATION</scope>
</reference>
<accession>A0A7E4W829</accession>
<evidence type="ECO:0000256" key="2">
    <source>
        <dbReference type="SAM" id="SignalP"/>
    </source>
</evidence>
<evidence type="ECO:0000313" key="3">
    <source>
        <dbReference type="Proteomes" id="UP000492821"/>
    </source>
</evidence>
<keyword evidence="3" id="KW-1185">Reference proteome</keyword>
<feature type="transmembrane region" description="Helical" evidence="1">
    <location>
        <begin position="224"/>
        <end position="244"/>
    </location>
</feature>
<keyword evidence="1" id="KW-0812">Transmembrane</keyword>
<organism evidence="3 4">
    <name type="scientific">Panagrellus redivivus</name>
    <name type="common">Microworm</name>
    <dbReference type="NCBI Taxonomy" id="6233"/>
    <lineage>
        <taxon>Eukaryota</taxon>
        <taxon>Metazoa</taxon>
        <taxon>Ecdysozoa</taxon>
        <taxon>Nematoda</taxon>
        <taxon>Chromadorea</taxon>
        <taxon>Rhabditida</taxon>
        <taxon>Tylenchina</taxon>
        <taxon>Panagrolaimomorpha</taxon>
        <taxon>Panagrolaimoidea</taxon>
        <taxon>Panagrolaimidae</taxon>
        <taxon>Panagrellus</taxon>
    </lineage>
</organism>
<evidence type="ECO:0000256" key="1">
    <source>
        <dbReference type="SAM" id="Phobius"/>
    </source>
</evidence>